<comment type="caution">
    <text evidence="3">The sequence shown here is derived from an EMBL/GenBank/DDBJ whole genome shotgun (WGS) entry which is preliminary data.</text>
</comment>
<protein>
    <submittedName>
        <fullName evidence="3">Uncharacterized protein</fullName>
    </submittedName>
</protein>
<evidence type="ECO:0000313" key="4">
    <source>
        <dbReference type="Proteomes" id="UP000555411"/>
    </source>
</evidence>
<feature type="signal peptide" evidence="2">
    <location>
        <begin position="1"/>
        <end position="19"/>
    </location>
</feature>
<feature type="chain" id="PRO_5032967020" evidence="2">
    <location>
        <begin position="20"/>
        <end position="65"/>
    </location>
</feature>
<feature type="region of interest" description="Disordered" evidence="1">
    <location>
        <begin position="41"/>
        <end position="65"/>
    </location>
</feature>
<evidence type="ECO:0000313" key="3">
    <source>
        <dbReference type="EMBL" id="MBC2834431.1"/>
    </source>
</evidence>
<organism evidence="3 4">
    <name type="scientific">Paragemmobacter straminiformis</name>
    <dbReference type="NCBI Taxonomy" id="2045119"/>
    <lineage>
        <taxon>Bacteria</taxon>
        <taxon>Pseudomonadati</taxon>
        <taxon>Pseudomonadota</taxon>
        <taxon>Alphaproteobacteria</taxon>
        <taxon>Rhodobacterales</taxon>
        <taxon>Paracoccaceae</taxon>
        <taxon>Paragemmobacter</taxon>
    </lineage>
</organism>
<reference evidence="3 4" key="1">
    <citation type="journal article" date="2017" name="Int. J. Syst. Evol. Microbiol.">
        <title>Gemmobacter straminiformis sp. nov., isolated from an artificial fountain.</title>
        <authorList>
            <person name="Kang J.Y."/>
            <person name="Kim M.J."/>
            <person name="Chun J."/>
            <person name="Son K.P."/>
            <person name="Jahng K.Y."/>
        </authorList>
    </citation>
    <scope>NUCLEOTIDE SEQUENCE [LARGE SCALE GENOMIC DNA]</scope>
    <source>
        <strain evidence="3 4">CAM-8</strain>
    </source>
</reference>
<name>A0A842I4C8_9RHOB</name>
<evidence type="ECO:0000256" key="1">
    <source>
        <dbReference type="SAM" id="MobiDB-lite"/>
    </source>
</evidence>
<evidence type="ECO:0000256" key="2">
    <source>
        <dbReference type="SAM" id="SignalP"/>
    </source>
</evidence>
<keyword evidence="4" id="KW-1185">Reference proteome</keyword>
<dbReference type="Proteomes" id="UP000555411">
    <property type="component" value="Unassembled WGS sequence"/>
</dbReference>
<sequence>MTSLLLGLAALALAMAAMPAEMRSRFRAEPVLSEPLHPSDIATARGLRDGADGAGGAVSTSRKRN</sequence>
<accession>A0A842I4C8</accession>
<dbReference type="AlphaFoldDB" id="A0A842I4C8"/>
<proteinExistence type="predicted"/>
<gene>
    <name evidence="3" type="ORF">H7F16_02870</name>
</gene>
<keyword evidence="2" id="KW-0732">Signal</keyword>
<dbReference type="RefSeq" id="WP_185796033.1">
    <property type="nucleotide sequence ID" value="NZ_JACLQD010000001.1"/>
</dbReference>
<dbReference type="EMBL" id="JACLQD010000001">
    <property type="protein sequence ID" value="MBC2834431.1"/>
    <property type="molecule type" value="Genomic_DNA"/>
</dbReference>